<dbReference type="GO" id="GO:0006508">
    <property type="term" value="P:proteolysis"/>
    <property type="evidence" value="ECO:0007669"/>
    <property type="project" value="UniProtKB-KW"/>
</dbReference>
<evidence type="ECO:0000256" key="2">
    <source>
        <dbReference type="SAM" id="MobiDB-lite"/>
    </source>
</evidence>
<keyword evidence="1" id="KW-0788">Thiol protease</keyword>
<dbReference type="PROSITE" id="PS00973">
    <property type="entry name" value="USP_2"/>
    <property type="match status" value="1"/>
</dbReference>
<dbReference type="PANTHER" id="PTHR24006:SF899">
    <property type="entry name" value="UBIQUITIN CARBOXYL-TERMINAL HYDROLASE"/>
    <property type="match status" value="1"/>
</dbReference>
<dbReference type="GO" id="GO:0005829">
    <property type="term" value="C:cytosol"/>
    <property type="evidence" value="ECO:0007669"/>
    <property type="project" value="TreeGrafter"/>
</dbReference>
<dbReference type="Gene3D" id="3.40.50.300">
    <property type="entry name" value="P-loop containing nucleotide triphosphate hydrolases"/>
    <property type="match status" value="1"/>
</dbReference>
<keyword evidence="1" id="KW-0378">Hydrolase</keyword>
<dbReference type="GO" id="GO:0005634">
    <property type="term" value="C:nucleus"/>
    <property type="evidence" value="ECO:0007669"/>
    <property type="project" value="TreeGrafter"/>
</dbReference>
<sequence length="660" mass="74615">MFWTEDIPCVGGRKHILESLADGSFRAVCEILYICLYWLFCKLGNFIPAQSLDSDEMMTKVDTAVLKQSLNPDSAVKKLNRSSSWPLLSQSSVSFSEAQSTMPSTGSTALQSLASGYSGAVNQLANDTKKMKIKDPVDRSSVSHTQNDRLTANQDPCPYRGLCNLGATCYLNATLQVLFMTQAFRERVLRRTPGDTSEKLETALKELFEELSDQDGGAQSVSTKGVIKALSIQRIYEQQDAVEYFLDILEKVGPDLAKVFSGTMRNNRKCSEDHESHDDSSFKSLQIALNSTDGPYRLEDGVQSYFESTALVGEDQMYCETCDEKRDTTWGCEIHEYPTILPLHLKRFVYDYWSCGFVKNDCPMDVPLHLSLGEQEYHLYAVINHRGSRYGGHYTADIRSFTDNKWYSFDDSHVTETDESKLERSREAYLLLYQKHVGEPSSSVAQVKNEEEPKAKTAEAGEPVETGSAEQYGAAHSKPHLEVSAVTGRLRILVLGRPKIHKTPLAEMIMRDARFCRESQLQHAETITDALEMCSPGPHMVLWVTRLGNNKKDFKAFEEIYRSFAAREYIMIVFISEGHPTESSIENATQCYAGINNYHVLDISADLREQVKELVTKLLKIVDPNENQRPRCEDANKPQKRKHEETKSMHEKEKNSKKNV</sequence>
<feature type="compositionally biased region" description="Basic and acidic residues" evidence="2">
    <location>
        <begin position="128"/>
        <end position="138"/>
    </location>
</feature>
<dbReference type="Gene3D" id="3.90.70.10">
    <property type="entry name" value="Cysteine proteinases"/>
    <property type="match status" value="1"/>
</dbReference>
<dbReference type="InterPro" id="IPR001394">
    <property type="entry name" value="Peptidase_C19_UCH"/>
</dbReference>
<dbReference type="GO" id="GO:0004843">
    <property type="term" value="F:cysteine-type deubiquitinase activity"/>
    <property type="evidence" value="ECO:0007669"/>
    <property type="project" value="UniProtKB-UniRule"/>
</dbReference>
<evidence type="ECO:0000259" key="3">
    <source>
        <dbReference type="PROSITE" id="PS50235"/>
    </source>
</evidence>
<dbReference type="InterPro" id="IPR038765">
    <property type="entry name" value="Papain-like_cys_pep_sf"/>
</dbReference>
<feature type="region of interest" description="Disordered" evidence="2">
    <location>
        <begin position="625"/>
        <end position="660"/>
    </location>
</feature>
<dbReference type="InterPro" id="IPR027417">
    <property type="entry name" value="P-loop_NTPase"/>
</dbReference>
<dbReference type="InterPro" id="IPR050164">
    <property type="entry name" value="Peptidase_C19"/>
</dbReference>
<reference evidence="4" key="1">
    <citation type="submission" date="2025-08" db="UniProtKB">
        <authorList>
            <consortium name="Ensembl"/>
        </authorList>
    </citation>
    <scope>IDENTIFICATION</scope>
</reference>
<dbReference type="AlphaFoldDB" id="A0A8C1Z7F8"/>
<organism evidence="4 5">
    <name type="scientific">Cyprinus carpio</name>
    <name type="common">Common carp</name>
    <dbReference type="NCBI Taxonomy" id="7962"/>
    <lineage>
        <taxon>Eukaryota</taxon>
        <taxon>Metazoa</taxon>
        <taxon>Chordata</taxon>
        <taxon>Craniata</taxon>
        <taxon>Vertebrata</taxon>
        <taxon>Euteleostomi</taxon>
        <taxon>Actinopterygii</taxon>
        <taxon>Neopterygii</taxon>
        <taxon>Teleostei</taxon>
        <taxon>Ostariophysi</taxon>
        <taxon>Cypriniformes</taxon>
        <taxon>Cyprinidae</taxon>
        <taxon>Cyprininae</taxon>
        <taxon>Cyprinus</taxon>
    </lineage>
</organism>
<dbReference type="InterPro" id="IPR028889">
    <property type="entry name" value="USP"/>
</dbReference>
<dbReference type="PROSITE" id="PS50235">
    <property type="entry name" value="USP_3"/>
    <property type="match status" value="1"/>
</dbReference>
<feature type="region of interest" description="Disordered" evidence="2">
    <location>
        <begin position="128"/>
        <end position="150"/>
    </location>
</feature>
<feature type="compositionally biased region" description="Polar residues" evidence="2">
    <location>
        <begin position="140"/>
        <end position="150"/>
    </location>
</feature>
<comment type="similarity">
    <text evidence="1">Belongs to the peptidase C19 family.</text>
</comment>
<feature type="compositionally biased region" description="Basic and acidic residues" evidence="2">
    <location>
        <begin position="626"/>
        <end position="660"/>
    </location>
</feature>
<name>A0A8C1Z7F8_CYPCA</name>
<evidence type="ECO:0000313" key="5">
    <source>
        <dbReference type="Proteomes" id="UP000694700"/>
    </source>
</evidence>
<keyword evidence="1" id="KW-0645">Protease</keyword>
<accession>A0A8C1Z7F8</accession>
<protein>
    <recommendedName>
        <fullName evidence="1">Ubiquitin carboxyl-terminal hydrolase</fullName>
        <ecNumber evidence="1">3.4.19.12</ecNumber>
    </recommendedName>
</protein>
<feature type="region of interest" description="Disordered" evidence="2">
    <location>
        <begin position="441"/>
        <end position="464"/>
    </location>
</feature>
<dbReference type="Ensembl" id="ENSCCRT00015060111.1">
    <property type="protein sequence ID" value="ENSCCRP00015058199.1"/>
    <property type="gene ID" value="ENSCCRG00015023869.1"/>
</dbReference>
<dbReference type="Pfam" id="PF00443">
    <property type="entry name" value="UCH"/>
    <property type="match status" value="1"/>
</dbReference>
<dbReference type="PANTHER" id="PTHR24006">
    <property type="entry name" value="UBIQUITIN CARBOXYL-TERMINAL HYDROLASE"/>
    <property type="match status" value="1"/>
</dbReference>
<dbReference type="EC" id="3.4.19.12" evidence="1"/>
<feature type="compositionally biased region" description="Basic and acidic residues" evidence="2">
    <location>
        <begin position="448"/>
        <end position="459"/>
    </location>
</feature>
<dbReference type="PROSITE" id="PS00972">
    <property type="entry name" value="USP_1"/>
    <property type="match status" value="1"/>
</dbReference>
<evidence type="ECO:0000313" key="4">
    <source>
        <dbReference type="Ensembl" id="ENSCCRP00015058199.1"/>
    </source>
</evidence>
<evidence type="ECO:0000256" key="1">
    <source>
        <dbReference type="RuleBase" id="RU366025"/>
    </source>
</evidence>
<keyword evidence="1" id="KW-0833">Ubl conjugation pathway</keyword>
<dbReference type="Proteomes" id="UP000694700">
    <property type="component" value="Unplaced"/>
</dbReference>
<dbReference type="InterPro" id="IPR018200">
    <property type="entry name" value="USP_CS"/>
</dbReference>
<dbReference type="GO" id="GO:0016579">
    <property type="term" value="P:protein deubiquitination"/>
    <property type="evidence" value="ECO:0007669"/>
    <property type="project" value="InterPro"/>
</dbReference>
<proteinExistence type="inferred from homology"/>
<comment type="catalytic activity">
    <reaction evidence="1">
        <text>Thiol-dependent hydrolysis of ester, thioester, amide, peptide and isopeptide bonds formed by the C-terminal Gly of ubiquitin (a 76-residue protein attached to proteins as an intracellular targeting signal).</text>
        <dbReference type="EC" id="3.4.19.12"/>
    </reaction>
</comment>
<dbReference type="SUPFAM" id="SSF54001">
    <property type="entry name" value="Cysteine proteinases"/>
    <property type="match status" value="1"/>
</dbReference>
<feature type="domain" description="USP" evidence="3">
    <location>
        <begin position="160"/>
        <end position="436"/>
    </location>
</feature>